<proteinExistence type="predicted"/>
<protein>
    <submittedName>
        <fullName evidence="8">Ion_trans domain-containing protein</fullName>
    </submittedName>
</protein>
<feature type="transmembrane region" description="Helical" evidence="5">
    <location>
        <begin position="67"/>
        <end position="90"/>
    </location>
</feature>
<organism evidence="7 8">
    <name type="scientific">Macrostomum lignano</name>
    <dbReference type="NCBI Taxonomy" id="282301"/>
    <lineage>
        <taxon>Eukaryota</taxon>
        <taxon>Metazoa</taxon>
        <taxon>Spiralia</taxon>
        <taxon>Lophotrochozoa</taxon>
        <taxon>Platyhelminthes</taxon>
        <taxon>Rhabditophora</taxon>
        <taxon>Macrostomorpha</taxon>
        <taxon>Macrostomida</taxon>
        <taxon>Macrostomidae</taxon>
        <taxon>Macrostomum</taxon>
    </lineage>
</organism>
<evidence type="ECO:0000256" key="3">
    <source>
        <dbReference type="ARBA" id="ARBA00022989"/>
    </source>
</evidence>
<evidence type="ECO:0000259" key="6">
    <source>
        <dbReference type="Pfam" id="PF00520"/>
    </source>
</evidence>
<dbReference type="GO" id="GO:0032230">
    <property type="term" value="P:positive regulation of synaptic transmission, GABAergic"/>
    <property type="evidence" value="ECO:0007669"/>
    <property type="project" value="TreeGrafter"/>
</dbReference>
<dbReference type="AlphaFoldDB" id="A0A1I8FS93"/>
<evidence type="ECO:0000256" key="4">
    <source>
        <dbReference type="ARBA" id="ARBA00023136"/>
    </source>
</evidence>
<evidence type="ECO:0000313" key="7">
    <source>
        <dbReference type="Proteomes" id="UP000095280"/>
    </source>
</evidence>
<evidence type="ECO:0000256" key="1">
    <source>
        <dbReference type="ARBA" id="ARBA00004141"/>
    </source>
</evidence>
<sequence length="408" mass="46186">RDRKQSIVVARETLAVLPDLQAATEDAPRSISTEWVYRPTSRIFLRVLALVSLISVSANTPNTFQSIPLLAFLTFGTDVTIALIFTAEMLTKMKLKGIFKGPDAFFKQTWSKFDVAMIIFLWISVALHSFEVKYIAECANPLNIKDCVAIKTFWLNWGWLSILRCPRPLILLRVFRAVIQFQLPKTRLSAILHQNVTLSDLPSRTRACSSDQSCPNNMRCVVINDAKNRETSYAGFDNFHMSFFTVYQAACSQRGLGVHHSVVYFVSMIFFLAWLVKNVFIAVLIETCGSWSQLTNRSRKGYAPRVFLRIAKSTGFNVIVMLLVLANSFVAAGVHFNHDRVDRDQVNAASMTEFQVIENIFTILFDIEAVFKVTLFRLESCSALSAPPFTKDTTDMDGSLEFSTFHMY</sequence>
<keyword evidence="2 5" id="KW-0812">Transmembrane</keyword>
<dbReference type="Proteomes" id="UP000095280">
    <property type="component" value="Unplaced"/>
</dbReference>
<dbReference type="InterPro" id="IPR027359">
    <property type="entry name" value="Volt_channel_dom_sf"/>
</dbReference>
<comment type="subcellular location">
    <subcellularLocation>
        <location evidence="1">Membrane</location>
        <topology evidence="1">Multi-pass membrane protein</topology>
    </subcellularLocation>
</comment>
<accession>A0A1I8FS93</accession>
<feature type="transmembrane region" description="Helical" evidence="5">
    <location>
        <begin position="43"/>
        <end position="61"/>
    </location>
</feature>
<dbReference type="PANTHER" id="PTHR46141:SF1">
    <property type="entry name" value="SODIUM LEAK CHANNEL NALCN"/>
    <property type="match status" value="1"/>
</dbReference>
<dbReference type="GO" id="GO:0032224">
    <property type="term" value="P:positive regulation of synaptic transmission, cholinergic"/>
    <property type="evidence" value="ECO:0007669"/>
    <property type="project" value="TreeGrafter"/>
</dbReference>
<feature type="domain" description="Ion transport" evidence="6">
    <location>
        <begin position="43"/>
        <end position="190"/>
    </location>
</feature>
<evidence type="ECO:0000313" key="8">
    <source>
        <dbReference type="WBParaSite" id="maker-unitig_5550-snap-gene-0.1-mRNA-1"/>
    </source>
</evidence>
<dbReference type="PANTHER" id="PTHR46141">
    <property type="entry name" value="SODIUM LEAK CHANNEL NON-SELECTIVE PROTEIN"/>
    <property type="match status" value="1"/>
</dbReference>
<feature type="transmembrane region" description="Helical" evidence="5">
    <location>
        <begin position="306"/>
        <end position="330"/>
    </location>
</feature>
<keyword evidence="7" id="KW-1185">Reference proteome</keyword>
<feature type="transmembrane region" description="Helical" evidence="5">
    <location>
        <begin position="262"/>
        <end position="285"/>
    </location>
</feature>
<dbReference type="WBParaSite" id="maker-unitig_5550-snap-gene-0.1-mRNA-1">
    <property type="protein sequence ID" value="maker-unitig_5550-snap-gene-0.1-mRNA-1"/>
    <property type="gene ID" value="maker-unitig_5550-snap-gene-0.1"/>
</dbReference>
<dbReference type="InterPro" id="IPR028823">
    <property type="entry name" value="NALCN"/>
</dbReference>
<dbReference type="InterPro" id="IPR005821">
    <property type="entry name" value="Ion_trans_dom"/>
</dbReference>
<name>A0A1I8FS93_9PLAT</name>
<dbReference type="GO" id="GO:0005886">
    <property type="term" value="C:plasma membrane"/>
    <property type="evidence" value="ECO:0007669"/>
    <property type="project" value="TreeGrafter"/>
</dbReference>
<dbReference type="Gene3D" id="1.20.120.350">
    <property type="entry name" value="Voltage-gated potassium channels. Chain C"/>
    <property type="match status" value="2"/>
</dbReference>
<dbReference type="GO" id="GO:0005261">
    <property type="term" value="F:monoatomic cation channel activity"/>
    <property type="evidence" value="ECO:0007669"/>
    <property type="project" value="InterPro"/>
</dbReference>
<reference evidence="8" key="1">
    <citation type="submission" date="2016-11" db="UniProtKB">
        <authorList>
            <consortium name="WormBaseParasite"/>
        </authorList>
    </citation>
    <scope>IDENTIFICATION</scope>
</reference>
<keyword evidence="4 5" id="KW-0472">Membrane</keyword>
<dbReference type="Pfam" id="PF00520">
    <property type="entry name" value="Ion_trans"/>
    <property type="match status" value="1"/>
</dbReference>
<keyword evidence="3 5" id="KW-1133">Transmembrane helix</keyword>
<evidence type="ECO:0000256" key="2">
    <source>
        <dbReference type="ARBA" id="ARBA00022692"/>
    </source>
</evidence>
<evidence type="ECO:0000256" key="5">
    <source>
        <dbReference type="SAM" id="Phobius"/>
    </source>
</evidence>